<evidence type="ECO:0000313" key="1">
    <source>
        <dbReference type="EMBL" id="KOO22345.1"/>
    </source>
</evidence>
<protein>
    <submittedName>
        <fullName evidence="1">Uncharacterized protein</fullName>
    </submittedName>
</protein>
<proteinExistence type="predicted"/>
<organism evidence="1 2">
    <name type="scientific">Chrysochromulina tobinii</name>
    <dbReference type="NCBI Taxonomy" id="1460289"/>
    <lineage>
        <taxon>Eukaryota</taxon>
        <taxon>Haptista</taxon>
        <taxon>Haptophyta</taxon>
        <taxon>Prymnesiophyceae</taxon>
        <taxon>Prymnesiales</taxon>
        <taxon>Chrysochromulinaceae</taxon>
        <taxon>Chrysochromulina</taxon>
    </lineage>
</organism>
<name>A0A0M0J793_9EUKA</name>
<sequence>MPEAYLKGLEEADAARAKKAAEMAVPAKSGNVQAKSGKKAAETAVDLNVDPKLRGEFQTIEGNLLAIGQRLSKRRFVHVRRHPEVLENLEPVVRRAVVSKSAVKMLTVLQMIDPPELTAEEAEAQAAAIAAKPAIGSKWKKVGKRKPGKGKELVCEVLATALKAKQTFTREELTQMRLKDLKVDSFIKVIAIDCTGLHPN</sequence>
<reference evidence="2" key="1">
    <citation type="journal article" date="2015" name="PLoS Genet.">
        <title>Genome Sequence and Transcriptome Analyses of Chrysochromulina tobin: Metabolic Tools for Enhanced Algal Fitness in the Prominent Order Prymnesiales (Haptophyceae).</title>
        <authorList>
            <person name="Hovde B.T."/>
            <person name="Deodato C.R."/>
            <person name="Hunsperger H.M."/>
            <person name="Ryken S.A."/>
            <person name="Yost W."/>
            <person name="Jha R.K."/>
            <person name="Patterson J."/>
            <person name="Monnat R.J. Jr."/>
            <person name="Barlow S.B."/>
            <person name="Starkenburg S.R."/>
            <person name="Cattolico R.A."/>
        </authorList>
    </citation>
    <scope>NUCLEOTIDE SEQUENCE</scope>
    <source>
        <strain evidence="2">CCMP291</strain>
    </source>
</reference>
<dbReference type="EMBL" id="JWZX01003286">
    <property type="protein sequence ID" value="KOO22345.1"/>
    <property type="molecule type" value="Genomic_DNA"/>
</dbReference>
<gene>
    <name evidence="1" type="ORF">Ctob_000727</name>
</gene>
<evidence type="ECO:0000313" key="2">
    <source>
        <dbReference type="Proteomes" id="UP000037460"/>
    </source>
</evidence>
<keyword evidence="2" id="KW-1185">Reference proteome</keyword>
<accession>A0A0M0J793</accession>
<dbReference type="Proteomes" id="UP000037460">
    <property type="component" value="Unassembled WGS sequence"/>
</dbReference>
<dbReference type="AlphaFoldDB" id="A0A0M0J793"/>
<comment type="caution">
    <text evidence="1">The sequence shown here is derived from an EMBL/GenBank/DDBJ whole genome shotgun (WGS) entry which is preliminary data.</text>
</comment>